<organism evidence="1 2">
    <name type="scientific">Trichinella spiralis</name>
    <name type="common">Trichina worm</name>
    <dbReference type="NCBI Taxonomy" id="6334"/>
    <lineage>
        <taxon>Eukaryota</taxon>
        <taxon>Metazoa</taxon>
        <taxon>Ecdysozoa</taxon>
        <taxon>Nematoda</taxon>
        <taxon>Enoplea</taxon>
        <taxon>Dorylaimia</taxon>
        <taxon>Trichinellida</taxon>
        <taxon>Trichinellidae</taxon>
        <taxon>Trichinella</taxon>
    </lineage>
</organism>
<reference evidence="1 2" key="1">
    <citation type="submission" date="2024-07" db="EMBL/GenBank/DDBJ databases">
        <title>Enhanced genomic and transcriptomic resources for Trichinella pseudospiralis and T. spiralis underpin the discovery of pronounced molecular differences between stages and species.</title>
        <authorList>
            <person name="Pasi K.K."/>
            <person name="La Rosa G."/>
            <person name="Gomez-Morales M.A."/>
            <person name="Tosini F."/>
            <person name="Sumanam S."/>
            <person name="Young N.D."/>
            <person name="Chang B.C."/>
            <person name="Robin G.B."/>
        </authorList>
    </citation>
    <scope>NUCLEOTIDE SEQUENCE [LARGE SCALE GENOMIC DNA]</scope>
    <source>
        <strain evidence="1">ISS534</strain>
    </source>
</reference>
<gene>
    <name evidence="1" type="ORF">TSPI_08491</name>
</gene>
<evidence type="ECO:0000313" key="1">
    <source>
        <dbReference type="EMBL" id="KAL1245808.1"/>
    </source>
</evidence>
<name>A0ABR3L2K9_TRISP</name>
<proteinExistence type="predicted"/>
<dbReference type="Proteomes" id="UP001558632">
    <property type="component" value="Unassembled WGS sequence"/>
</dbReference>
<accession>A0ABR3L2K9</accession>
<evidence type="ECO:0000313" key="2">
    <source>
        <dbReference type="Proteomes" id="UP001558632"/>
    </source>
</evidence>
<sequence length="92" mass="10449">MCPDFAVHHLPFNSVRFPNLFIPKRIKFLDRFGGTRCFLSCLSSSSELDLVNMFYKTIVNFIATTLTLSARCFCTDGSHRSLHHSLDDYGLG</sequence>
<keyword evidence="2" id="KW-1185">Reference proteome</keyword>
<protein>
    <submittedName>
        <fullName evidence="1">Diacylglycerol lipase-beta</fullName>
    </submittedName>
</protein>
<comment type="caution">
    <text evidence="1">The sequence shown here is derived from an EMBL/GenBank/DDBJ whole genome shotgun (WGS) entry which is preliminary data.</text>
</comment>
<dbReference type="EMBL" id="JBEUSY010000068">
    <property type="protein sequence ID" value="KAL1245808.1"/>
    <property type="molecule type" value="Genomic_DNA"/>
</dbReference>